<reference evidence="2" key="1">
    <citation type="journal article" date="2022" name="Mol. Ecol. Resour.">
        <title>The genomes of chicory, endive, great burdock and yacon provide insights into Asteraceae palaeo-polyploidization history and plant inulin production.</title>
        <authorList>
            <person name="Fan W."/>
            <person name="Wang S."/>
            <person name="Wang H."/>
            <person name="Wang A."/>
            <person name="Jiang F."/>
            <person name="Liu H."/>
            <person name="Zhao H."/>
            <person name="Xu D."/>
            <person name="Zhang Y."/>
        </authorList>
    </citation>
    <scope>NUCLEOTIDE SEQUENCE [LARGE SCALE GENOMIC DNA]</scope>
    <source>
        <strain evidence="2">cv. Niubang</strain>
    </source>
</reference>
<protein>
    <submittedName>
        <fullName evidence="1">Uncharacterized protein</fullName>
    </submittedName>
</protein>
<name>A0ACB9C1A7_ARCLA</name>
<sequence>MSKEEGSEISLSNLQDGADDEVQNKPLIKYRRNPRVLSSNDIKEEAKSSENSDGDGDNQRISSTSGFIEAAHDHKPEIIPFKKRSSYTTCQDDNLDPQSQPATRESGGKLSPIMSAGEEHCEEKITGDENLVKDAISTKIHDDDAHSKTTGSTPQGGGDYNDTAPNIVGDGEQAHNTKHDIGGGANDGCLPTDTSVEKTDENSEADCHEQVQQVAIKDGVDESGFNSVPEEEGKSKSDKKPVGYFLSLMMDDGDVPDQLTEFEDNGGNNSCLLTDHTTVESKNGKPVNDANTEGSNNTAGGEELQKKGGKKPMEIDMSVIIHDGGSSKSTKVPKGDNAVDVEQVHLVDLVTKPEGGGGKGKDIADAVGGDTPSSIDNNTSGYILAQGQQDSKTIICGSKRSRSTNEQGEVTQEGGAASDESEEQARKIFKSGSDGIIGSSNALGPNGGIGHDEPPVQPQVQQATRRIQLFGFDISCEPEHNVPIIGRNGGGSGSNQAAGGGAGDGSRPMTQPIPGIRLFGVDISGDQVQPAATGNNDGGSSSNR</sequence>
<gene>
    <name evidence="1" type="ORF">L6452_16675</name>
</gene>
<proteinExistence type="predicted"/>
<dbReference type="Proteomes" id="UP001055879">
    <property type="component" value="Linkage Group LG05"/>
</dbReference>
<reference evidence="1 2" key="2">
    <citation type="journal article" date="2022" name="Mol. Ecol. Resour.">
        <title>The genomes of chicory, endive, great burdock and yacon provide insights into Asteraceae paleo-polyploidization history and plant inulin production.</title>
        <authorList>
            <person name="Fan W."/>
            <person name="Wang S."/>
            <person name="Wang H."/>
            <person name="Wang A."/>
            <person name="Jiang F."/>
            <person name="Liu H."/>
            <person name="Zhao H."/>
            <person name="Xu D."/>
            <person name="Zhang Y."/>
        </authorList>
    </citation>
    <scope>NUCLEOTIDE SEQUENCE [LARGE SCALE GENOMIC DNA]</scope>
    <source>
        <strain evidence="2">cv. Niubang</strain>
    </source>
</reference>
<evidence type="ECO:0000313" key="2">
    <source>
        <dbReference type="Proteomes" id="UP001055879"/>
    </source>
</evidence>
<organism evidence="1 2">
    <name type="scientific">Arctium lappa</name>
    <name type="common">Greater burdock</name>
    <name type="synonym">Lappa major</name>
    <dbReference type="NCBI Taxonomy" id="4217"/>
    <lineage>
        <taxon>Eukaryota</taxon>
        <taxon>Viridiplantae</taxon>
        <taxon>Streptophyta</taxon>
        <taxon>Embryophyta</taxon>
        <taxon>Tracheophyta</taxon>
        <taxon>Spermatophyta</taxon>
        <taxon>Magnoliopsida</taxon>
        <taxon>eudicotyledons</taxon>
        <taxon>Gunneridae</taxon>
        <taxon>Pentapetalae</taxon>
        <taxon>asterids</taxon>
        <taxon>campanulids</taxon>
        <taxon>Asterales</taxon>
        <taxon>Asteraceae</taxon>
        <taxon>Carduoideae</taxon>
        <taxon>Cardueae</taxon>
        <taxon>Arctiinae</taxon>
        <taxon>Arctium</taxon>
    </lineage>
</organism>
<accession>A0ACB9C1A7</accession>
<evidence type="ECO:0000313" key="1">
    <source>
        <dbReference type="EMBL" id="KAI3728047.1"/>
    </source>
</evidence>
<keyword evidence="2" id="KW-1185">Reference proteome</keyword>
<comment type="caution">
    <text evidence="1">The sequence shown here is derived from an EMBL/GenBank/DDBJ whole genome shotgun (WGS) entry which is preliminary data.</text>
</comment>
<dbReference type="EMBL" id="CM042051">
    <property type="protein sequence ID" value="KAI3728047.1"/>
    <property type="molecule type" value="Genomic_DNA"/>
</dbReference>